<dbReference type="CDD" id="cd00250">
    <property type="entry name" value="CAS_like"/>
    <property type="match status" value="1"/>
</dbReference>
<evidence type="ECO:0000313" key="9">
    <source>
        <dbReference type="Proteomes" id="UP000585665"/>
    </source>
</evidence>
<evidence type="ECO:0000313" key="8">
    <source>
        <dbReference type="EMBL" id="NVN39830.1"/>
    </source>
</evidence>
<dbReference type="RefSeq" id="WP_176612810.1">
    <property type="nucleotide sequence ID" value="NZ_JABXXR010000018.1"/>
</dbReference>
<dbReference type="GO" id="GO:0046872">
    <property type="term" value="F:metal ion binding"/>
    <property type="evidence" value="ECO:0007669"/>
    <property type="project" value="UniProtKB-KW"/>
</dbReference>
<evidence type="ECO:0000256" key="1">
    <source>
        <dbReference type="ARBA" id="ARBA00001954"/>
    </source>
</evidence>
<comment type="caution">
    <text evidence="8">The sequence shown here is derived from an EMBL/GenBank/DDBJ whole genome shotgun (WGS) entry which is preliminary data.</text>
</comment>
<dbReference type="InterPro" id="IPR003819">
    <property type="entry name" value="TauD/TfdA-like"/>
</dbReference>
<dbReference type="PANTHER" id="PTHR10696">
    <property type="entry name" value="GAMMA-BUTYROBETAINE HYDROXYLASE-RELATED"/>
    <property type="match status" value="1"/>
</dbReference>
<dbReference type="GO" id="GO:0045329">
    <property type="term" value="P:carnitine biosynthetic process"/>
    <property type="evidence" value="ECO:0007669"/>
    <property type="project" value="TreeGrafter"/>
</dbReference>
<keyword evidence="3" id="KW-0479">Metal-binding</keyword>
<keyword evidence="5" id="KW-0560">Oxidoreductase</keyword>
<comment type="similarity">
    <text evidence="2">Belongs to the gamma-BBH/TMLD family.</text>
</comment>
<dbReference type="PANTHER" id="PTHR10696:SF25">
    <property type="entry name" value="OXIDOREDUCTASE AIM17-RELATED"/>
    <property type="match status" value="1"/>
</dbReference>
<evidence type="ECO:0000256" key="5">
    <source>
        <dbReference type="ARBA" id="ARBA00023002"/>
    </source>
</evidence>
<gene>
    <name evidence="8" type="ORF">HUK82_04520</name>
</gene>
<dbReference type="SUPFAM" id="SSF51197">
    <property type="entry name" value="Clavaminate synthase-like"/>
    <property type="match status" value="1"/>
</dbReference>
<dbReference type="InterPro" id="IPR050411">
    <property type="entry name" value="AlphaKG_dependent_hydroxylases"/>
</dbReference>
<feature type="domain" description="TauD/TfdA-like" evidence="7">
    <location>
        <begin position="108"/>
        <end position="344"/>
    </location>
</feature>
<dbReference type="GO" id="GO:0016706">
    <property type="term" value="F:2-oxoglutarate-dependent dioxygenase activity"/>
    <property type="evidence" value="ECO:0007669"/>
    <property type="project" value="UniProtKB-ARBA"/>
</dbReference>
<proteinExistence type="inferred from homology"/>
<evidence type="ECO:0000259" key="7">
    <source>
        <dbReference type="Pfam" id="PF02668"/>
    </source>
</evidence>
<sequence>MTLSLDTSGRLVATTPDGQATTLHPLWLRERLPDARILDERTGQRLIEAADLACDLTIMHVDDDHTVTFSDGFTATLADDWIARILARPPRRDRNLWDGTLCDIPYHDYTELRKSDSSLGTFLDTVEDYGFAIVRGVSTEIDGALDVAQRIGPIRITNWGGLADVKAIAGAYDLTMTPRHLEPHSDNPYRHPVPGYILLHCLRNDADGGASTLVDGFAAASVLRERDPEAFTTLTSTPVAFRYADGNTILENHGTLIATDHQGDVVQIRFSNRTEMIGWMPPEQLDAYYRAREAFWRLIEPASPLTLRLTLQPGDLLMMDNYRLLHGRTGFRLGTGMRHMRQCYMDRDVVGSRRKVLSRQITS</sequence>
<dbReference type="InterPro" id="IPR042098">
    <property type="entry name" value="TauD-like_sf"/>
</dbReference>
<keyword evidence="4 8" id="KW-0223">Dioxygenase</keyword>
<reference evidence="8 9" key="1">
    <citation type="submission" date="2020-06" db="EMBL/GenBank/DDBJ databases">
        <title>Description of novel acetic acid bacteria.</title>
        <authorList>
            <person name="Sombolestani A."/>
        </authorList>
    </citation>
    <scope>NUCLEOTIDE SEQUENCE [LARGE SCALE GENOMIC DNA]</scope>
    <source>
        <strain evidence="8 9">LMG 27010</strain>
    </source>
</reference>
<evidence type="ECO:0000256" key="6">
    <source>
        <dbReference type="ARBA" id="ARBA00023004"/>
    </source>
</evidence>
<dbReference type="AlphaFoldDB" id="A0A850PBC1"/>
<accession>A0A850PBC1</accession>
<name>A0A850PBC1_9PROT</name>
<evidence type="ECO:0000256" key="3">
    <source>
        <dbReference type="ARBA" id="ARBA00022723"/>
    </source>
</evidence>
<keyword evidence="9" id="KW-1185">Reference proteome</keyword>
<dbReference type="Pfam" id="PF02668">
    <property type="entry name" value="TauD"/>
    <property type="match status" value="1"/>
</dbReference>
<dbReference type="Gene3D" id="3.60.130.10">
    <property type="entry name" value="Clavaminate synthase-like"/>
    <property type="match status" value="1"/>
</dbReference>
<protein>
    <submittedName>
        <fullName evidence="8">TauD/TfdA family dioxygenase</fullName>
    </submittedName>
</protein>
<organism evidence="8 9">
    <name type="scientific">Ameyamaea chiangmaiensis</name>
    <dbReference type="NCBI Taxonomy" id="442969"/>
    <lineage>
        <taxon>Bacteria</taxon>
        <taxon>Pseudomonadati</taxon>
        <taxon>Pseudomonadota</taxon>
        <taxon>Alphaproteobacteria</taxon>
        <taxon>Acetobacterales</taxon>
        <taxon>Acetobacteraceae</taxon>
        <taxon>Ameyamaea</taxon>
    </lineage>
</organism>
<evidence type="ECO:0000256" key="4">
    <source>
        <dbReference type="ARBA" id="ARBA00022964"/>
    </source>
</evidence>
<keyword evidence="6" id="KW-0408">Iron</keyword>
<evidence type="ECO:0000256" key="2">
    <source>
        <dbReference type="ARBA" id="ARBA00008654"/>
    </source>
</evidence>
<dbReference type="Proteomes" id="UP000585665">
    <property type="component" value="Unassembled WGS sequence"/>
</dbReference>
<dbReference type="EMBL" id="JABXXR010000018">
    <property type="protein sequence ID" value="NVN39830.1"/>
    <property type="molecule type" value="Genomic_DNA"/>
</dbReference>
<comment type="cofactor">
    <cofactor evidence="1">
        <name>Fe(2+)</name>
        <dbReference type="ChEBI" id="CHEBI:29033"/>
    </cofactor>
</comment>